<feature type="region of interest" description="Disordered" evidence="10">
    <location>
        <begin position="854"/>
        <end position="882"/>
    </location>
</feature>
<accession>A0AAC9PTG3</accession>
<dbReference type="CDD" id="cd09641">
    <property type="entry name" value="Cas3''_I"/>
    <property type="match status" value="1"/>
</dbReference>
<dbReference type="Proteomes" id="UP000185511">
    <property type="component" value="Chromosome"/>
</dbReference>
<dbReference type="CDD" id="cd17930">
    <property type="entry name" value="DEXHc_cas3"/>
    <property type="match status" value="1"/>
</dbReference>
<keyword evidence="7" id="KW-0347">Helicase</keyword>
<dbReference type="GO" id="GO:0051607">
    <property type="term" value="P:defense response to virus"/>
    <property type="evidence" value="ECO:0007669"/>
    <property type="project" value="UniProtKB-KW"/>
</dbReference>
<feature type="domain" description="HD Cas3-type" evidence="11">
    <location>
        <begin position="64"/>
        <end position="278"/>
    </location>
</feature>
<dbReference type="GO" id="GO:0016787">
    <property type="term" value="F:hydrolase activity"/>
    <property type="evidence" value="ECO:0007669"/>
    <property type="project" value="UniProtKB-KW"/>
</dbReference>
<keyword evidence="3" id="KW-0540">Nuclease</keyword>
<dbReference type="InterPro" id="IPR006474">
    <property type="entry name" value="Helicase_Cas3_CRISPR-ass_core"/>
</dbReference>
<evidence type="ECO:0000256" key="7">
    <source>
        <dbReference type="ARBA" id="ARBA00022806"/>
    </source>
</evidence>
<dbReference type="SUPFAM" id="SSF52540">
    <property type="entry name" value="P-loop containing nucleoside triphosphate hydrolases"/>
    <property type="match status" value="1"/>
</dbReference>
<organism evidence="12 13">
    <name type="scientific">Actinoalloteichus fjordicus</name>
    <dbReference type="NCBI Taxonomy" id="1612552"/>
    <lineage>
        <taxon>Bacteria</taxon>
        <taxon>Bacillati</taxon>
        <taxon>Actinomycetota</taxon>
        <taxon>Actinomycetes</taxon>
        <taxon>Pseudonocardiales</taxon>
        <taxon>Pseudonocardiaceae</taxon>
        <taxon>Actinoalloteichus</taxon>
    </lineage>
</organism>
<dbReference type="InterPro" id="IPR038257">
    <property type="entry name" value="CRISPR-assoc_Cas3_HD_sf"/>
</dbReference>
<keyword evidence="5" id="KW-0547">Nucleotide-binding</keyword>
<keyword evidence="4" id="KW-0479">Metal-binding</keyword>
<dbReference type="PANTHER" id="PTHR47963">
    <property type="entry name" value="DEAD-BOX ATP-DEPENDENT RNA HELICASE 47, MITOCHONDRIAL"/>
    <property type="match status" value="1"/>
</dbReference>
<dbReference type="Pfam" id="PF00270">
    <property type="entry name" value="DEAD"/>
    <property type="match status" value="1"/>
</dbReference>
<dbReference type="NCBIfam" id="TIGR01596">
    <property type="entry name" value="cas3_HD"/>
    <property type="match status" value="1"/>
</dbReference>
<evidence type="ECO:0000313" key="12">
    <source>
        <dbReference type="EMBL" id="APU16639.1"/>
    </source>
</evidence>
<keyword evidence="9" id="KW-0051">Antiviral defense</keyword>
<dbReference type="AlphaFoldDB" id="A0AAC9PTG3"/>
<gene>
    <name evidence="12" type="ORF">UA74_23105</name>
</gene>
<keyword evidence="13" id="KW-1185">Reference proteome</keyword>
<dbReference type="NCBIfam" id="TIGR01587">
    <property type="entry name" value="cas3_core"/>
    <property type="match status" value="1"/>
</dbReference>
<evidence type="ECO:0000259" key="11">
    <source>
        <dbReference type="PROSITE" id="PS51643"/>
    </source>
</evidence>
<dbReference type="Gene3D" id="3.40.50.300">
    <property type="entry name" value="P-loop containing nucleotide triphosphate hydrolases"/>
    <property type="match status" value="2"/>
</dbReference>
<evidence type="ECO:0000256" key="5">
    <source>
        <dbReference type="ARBA" id="ARBA00022741"/>
    </source>
</evidence>
<dbReference type="EMBL" id="CP016076">
    <property type="protein sequence ID" value="APU16639.1"/>
    <property type="molecule type" value="Genomic_DNA"/>
</dbReference>
<evidence type="ECO:0000256" key="4">
    <source>
        <dbReference type="ARBA" id="ARBA00022723"/>
    </source>
</evidence>
<dbReference type="GO" id="GO:0003723">
    <property type="term" value="F:RNA binding"/>
    <property type="evidence" value="ECO:0007669"/>
    <property type="project" value="TreeGrafter"/>
</dbReference>
<comment type="similarity">
    <text evidence="2">In the central section; belongs to the CRISPR-associated helicase Cas3 family.</text>
</comment>
<keyword evidence="8" id="KW-0067">ATP-binding</keyword>
<comment type="similarity">
    <text evidence="1">In the N-terminal section; belongs to the CRISPR-associated nuclease Cas3-HD family.</text>
</comment>
<evidence type="ECO:0000256" key="2">
    <source>
        <dbReference type="ARBA" id="ARBA00009046"/>
    </source>
</evidence>
<dbReference type="GO" id="GO:0003724">
    <property type="term" value="F:RNA helicase activity"/>
    <property type="evidence" value="ECO:0007669"/>
    <property type="project" value="TreeGrafter"/>
</dbReference>
<dbReference type="InterPro" id="IPR006483">
    <property type="entry name" value="CRISPR-assoc_Cas3_HD"/>
</dbReference>
<dbReference type="SMART" id="SM00487">
    <property type="entry name" value="DEXDc"/>
    <property type="match status" value="1"/>
</dbReference>
<proteinExistence type="inferred from homology"/>
<evidence type="ECO:0000256" key="10">
    <source>
        <dbReference type="SAM" id="MobiDB-lite"/>
    </source>
</evidence>
<dbReference type="GO" id="GO:0005524">
    <property type="term" value="F:ATP binding"/>
    <property type="evidence" value="ECO:0007669"/>
    <property type="project" value="UniProtKB-KW"/>
</dbReference>
<reference evidence="13" key="1">
    <citation type="submission" date="2016-06" db="EMBL/GenBank/DDBJ databases">
        <title>Complete genome sequence of Actinoalloteichus fjordicus DSM 46855 (=ADI127-17), type strain of the new species Actinoalloteichus fjordicus.</title>
        <authorList>
            <person name="Ruckert C."/>
            <person name="Nouioui I."/>
            <person name="Willmese J."/>
            <person name="van Wezel G."/>
            <person name="Klenk H.-P."/>
            <person name="Kalinowski J."/>
            <person name="Zotchev S.B."/>
        </authorList>
    </citation>
    <scope>NUCLEOTIDE SEQUENCE [LARGE SCALE GENOMIC DNA]</scope>
    <source>
        <strain evidence="13">ADI127-7</strain>
    </source>
</reference>
<dbReference type="Gene3D" id="1.10.3210.30">
    <property type="match status" value="1"/>
</dbReference>
<evidence type="ECO:0000256" key="8">
    <source>
        <dbReference type="ARBA" id="ARBA00022840"/>
    </source>
</evidence>
<dbReference type="PANTHER" id="PTHR47963:SF9">
    <property type="entry name" value="CRISPR-ASSOCIATED ENDONUCLEASE_HELICASE CAS3"/>
    <property type="match status" value="1"/>
</dbReference>
<evidence type="ECO:0000256" key="3">
    <source>
        <dbReference type="ARBA" id="ARBA00022722"/>
    </source>
</evidence>
<sequence length="882" mass="96883">MGDILGFGWSFSKSILELSVRPSSFLGVIDDPADSLPSRLLVRNPRRDPGRDRDILRLWAKAGKEATPHPLICHAVDTASVAFRLFDLLLGPTIRAELITAFGDFEGSGDRDENARRWVAVLCGLHDLGKASPAFQALRLDLAVRLHQDDPVTRSALHRAAEKWHGRRVEAPHGWLTQLHLSRALTAAGAPHSVVEAVAHGLGGHHGLIPDGSRRRATEHSIQDHGGKSWALRVDELVDRLIELCELSGWESRPWPSARIGVAGAVGLAGLASVSDWIASDSTNFEWAGTGIDLVDYAKTVDGLAAKAIDRLDWTSWTPPADTRFSALFPGTPADPTVPRPVQTAAEELLEDVTGPGLFVVEAPTGEGKTKLAFQVAAGLVRRLSLSGMYMGMPTRATGNQVFDELDDLISSHQAGLRLRLLHGAAEQYLKARGKPVESSSRQPVRPAGVGEDHPEEDLAEVRDWFAGKRGIIVPVGTGTVDQALMAAIRSRHVFVRLAGLSNKVLIIDEVHGYDVHTSTLLDRLLQWAGRLGVPVILMSATLPSVRKGELIRAWRAGRLNLPIEAVSSVEPGAAYPELTWADHAGVRTWSDADTAASHRVSELNGNRIITVDLTALAGDDVAARAEWLLDEIEKADGIAVMHNLVRRVAETRDALLRALHRRGSTRFDIDDLITITGRLTIAERAEIEARLKDRFGRGRRPARPTIVIGTQVLEQGLDLSFDLVVSDLAPIDSLVQRAGRIRRHEAHGTEPLRVRLVITGATVEPTGVELPAYTSLVYPRLLLLRTWLLLADRPDIRCPEDLRELVDRLYDDEFVLDVPEGWATTWREAGAAVARRRADDRRRSEILRLPMPHNPKAFQRLTWQPTAANQTRKKGRPDDSR</sequence>
<dbReference type="Pfam" id="PF18019">
    <property type="entry name" value="Cas3_HD"/>
    <property type="match status" value="1"/>
</dbReference>
<keyword evidence="6" id="KW-0378">Hydrolase</keyword>
<feature type="region of interest" description="Disordered" evidence="10">
    <location>
        <begin position="432"/>
        <end position="455"/>
    </location>
</feature>
<protein>
    <submittedName>
        <fullName evidence="12">CRISPR-associated helicase Cas3/CRISPR-associated endonuclease Cas3-HD</fullName>
    </submittedName>
</protein>
<feature type="compositionally biased region" description="Polar residues" evidence="10">
    <location>
        <begin position="862"/>
        <end position="871"/>
    </location>
</feature>
<evidence type="ECO:0000256" key="1">
    <source>
        <dbReference type="ARBA" id="ARBA00006847"/>
    </source>
</evidence>
<dbReference type="KEGG" id="acad:UA74_23105"/>
<dbReference type="GO" id="GO:0046872">
    <property type="term" value="F:metal ion binding"/>
    <property type="evidence" value="ECO:0007669"/>
    <property type="project" value="UniProtKB-KW"/>
</dbReference>
<dbReference type="InterPro" id="IPR011545">
    <property type="entry name" value="DEAD/DEAH_box_helicase_dom"/>
</dbReference>
<dbReference type="Pfam" id="PF22590">
    <property type="entry name" value="Cas3-like_C_2"/>
    <property type="match status" value="1"/>
</dbReference>
<dbReference type="InterPro" id="IPR027417">
    <property type="entry name" value="P-loop_NTPase"/>
</dbReference>
<dbReference type="PROSITE" id="PS51643">
    <property type="entry name" value="HD_CAS3"/>
    <property type="match status" value="1"/>
</dbReference>
<evidence type="ECO:0000256" key="9">
    <source>
        <dbReference type="ARBA" id="ARBA00023118"/>
    </source>
</evidence>
<dbReference type="InterPro" id="IPR054712">
    <property type="entry name" value="Cas3-like_dom"/>
</dbReference>
<dbReference type="InterPro" id="IPR050547">
    <property type="entry name" value="DEAD_box_RNA_helicases"/>
</dbReference>
<dbReference type="GO" id="GO:0004519">
    <property type="term" value="F:endonuclease activity"/>
    <property type="evidence" value="ECO:0007669"/>
    <property type="project" value="UniProtKB-KW"/>
</dbReference>
<dbReference type="InterPro" id="IPR014001">
    <property type="entry name" value="Helicase_ATP-bd"/>
</dbReference>
<name>A0AAC9PTG3_9PSEU</name>
<keyword evidence="12" id="KW-0255">Endonuclease</keyword>
<evidence type="ECO:0000256" key="6">
    <source>
        <dbReference type="ARBA" id="ARBA00022801"/>
    </source>
</evidence>
<evidence type="ECO:0000313" key="13">
    <source>
        <dbReference type="Proteomes" id="UP000185511"/>
    </source>
</evidence>